<dbReference type="InterPro" id="IPR050336">
    <property type="entry name" value="Chromosome_partition/occlusion"/>
</dbReference>
<dbReference type="AlphaFoldDB" id="A0A844ZFR3"/>
<keyword evidence="4" id="KW-0808">Transferase</keyword>
<dbReference type="GO" id="GO:0007059">
    <property type="term" value="P:chromosome segregation"/>
    <property type="evidence" value="ECO:0007669"/>
    <property type="project" value="TreeGrafter"/>
</dbReference>
<protein>
    <recommendedName>
        <fullName evidence="2">site-specific DNA-methyltransferase (adenine-specific)</fullName>
        <ecNumber evidence="2">2.1.1.72</ecNumber>
    </recommendedName>
</protein>
<reference evidence="9 10" key="1">
    <citation type="submission" date="2019-12" db="EMBL/GenBank/DDBJ databases">
        <title>Genomic-based taxomic classification of the family Erythrobacteraceae.</title>
        <authorList>
            <person name="Xu L."/>
        </authorList>
    </citation>
    <scope>NUCLEOTIDE SEQUENCE [LARGE SCALE GENOMIC DNA]</scope>
    <source>
        <strain evidence="9 10">MCCC 1A09962</strain>
    </source>
</reference>
<comment type="similarity">
    <text evidence="1">Belongs to the N(4)/N(6)-methyltransferase family.</text>
</comment>
<dbReference type="PANTHER" id="PTHR33375:SF1">
    <property type="entry name" value="CHROMOSOME-PARTITIONING PROTEIN PARB-RELATED"/>
    <property type="match status" value="1"/>
</dbReference>
<dbReference type="GO" id="GO:0003677">
    <property type="term" value="F:DNA binding"/>
    <property type="evidence" value="ECO:0007669"/>
    <property type="project" value="InterPro"/>
</dbReference>
<feature type="compositionally biased region" description="Basic residues" evidence="7">
    <location>
        <begin position="1"/>
        <end position="13"/>
    </location>
</feature>
<sequence length="490" mass="54774">MKNKATVRHRTRSPSRCEPSEQSSRSQVLTNDPHNELALKIDSVSPSDLKPPQRRLRKNSPRQMAALRSSISEFGFIGPVLIDRDNRIVCGHARWLAAKELQLERIPIIRASHLTKEQLRLFAIAENKIGELGEWDQDILSIELGELSLNVDINLELTGFAISEIDDLLIKPQHREEEEEDRFDSQHHQPVAKAGDLWHLGEHRLLCGSALDRTSYSVLLPGGEKAQMVFCDPPFNLPMKSISGKGKTIHDEFSFASGEMSPEEFANFLESAFNLMAEYSANGAIHYQCMDWRHMSEMLAAGKAAYSELKNVVVWDKGKGGMGAFYRSQHELIFVWKVGSGKHINTFGLGETGRYRTNVWSYRGNNTFHANRDAELAMHPTVKPIDLIADAIRDCSRRGGVILDAFGGSGSTLIAAEKVGRRARLIEIEPIYCDRTILRWQNATGKKAVLAANGEAWSNVAKTRGIELEAPIDEWGSPKPETHIEDGETA</sequence>
<dbReference type="GO" id="GO:0005694">
    <property type="term" value="C:chromosome"/>
    <property type="evidence" value="ECO:0007669"/>
    <property type="project" value="TreeGrafter"/>
</dbReference>
<name>A0A844ZFR3_9SPHN</name>
<evidence type="ECO:0000256" key="7">
    <source>
        <dbReference type="SAM" id="MobiDB-lite"/>
    </source>
</evidence>
<dbReference type="GO" id="GO:0032259">
    <property type="term" value="P:methylation"/>
    <property type="evidence" value="ECO:0007669"/>
    <property type="project" value="UniProtKB-KW"/>
</dbReference>
<evidence type="ECO:0000256" key="5">
    <source>
        <dbReference type="ARBA" id="ARBA00022691"/>
    </source>
</evidence>
<evidence type="ECO:0000256" key="3">
    <source>
        <dbReference type="ARBA" id="ARBA00022603"/>
    </source>
</evidence>
<evidence type="ECO:0000313" key="10">
    <source>
        <dbReference type="Proteomes" id="UP000433104"/>
    </source>
</evidence>
<dbReference type="SMART" id="SM00470">
    <property type="entry name" value="ParB"/>
    <property type="match status" value="1"/>
</dbReference>
<dbReference type="PIRSF" id="PIRSF036758">
    <property type="entry name" value="Aden_M_ParB"/>
    <property type="match status" value="1"/>
</dbReference>
<dbReference type="SUPFAM" id="SSF110849">
    <property type="entry name" value="ParB/Sulfiredoxin"/>
    <property type="match status" value="1"/>
</dbReference>
<dbReference type="InterPro" id="IPR002295">
    <property type="entry name" value="N4/N6-MTase_EcoPI_Mod-like"/>
</dbReference>
<dbReference type="EC" id="2.1.1.72" evidence="2"/>
<dbReference type="Gene3D" id="3.90.1530.10">
    <property type="entry name" value="Conserved hypothetical protein from pyrococcus furiosus pfu- 392566-001, ParB domain"/>
    <property type="match status" value="1"/>
</dbReference>
<dbReference type="GO" id="GO:0045881">
    <property type="term" value="P:positive regulation of sporulation resulting in formation of a cellular spore"/>
    <property type="evidence" value="ECO:0007669"/>
    <property type="project" value="TreeGrafter"/>
</dbReference>
<dbReference type="Gene3D" id="3.40.50.150">
    <property type="entry name" value="Vaccinia Virus protein VP39"/>
    <property type="match status" value="1"/>
</dbReference>
<dbReference type="PANTHER" id="PTHR33375">
    <property type="entry name" value="CHROMOSOME-PARTITIONING PROTEIN PARB-RELATED"/>
    <property type="match status" value="1"/>
</dbReference>
<dbReference type="InterPro" id="IPR029063">
    <property type="entry name" value="SAM-dependent_MTases_sf"/>
</dbReference>
<dbReference type="InterPro" id="IPR002941">
    <property type="entry name" value="DNA_methylase_N4/N6"/>
</dbReference>
<dbReference type="SUPFAM" id="SSF53335">
    <property type="entry name" value="S-adenosyl-L-methionine-dependent methyltransferases"/>
    <property type="match status" value="1"/>
</dbReference>
<dbReference type="InterPro" id="IPR003115">
    <property type="entry name" value="ParB_N"/>
</dbReference>
<dbReference type="GO" id="GO:0009007">
    <property type="term" value="F:site-specific DNA-methyltransferase (adenine-specific) activity"/>
    <property type="evidence" value="ECO:0007669"/>
    <property type="project" value="UniProtKB-EC"/>
</dbReference>
<dbReference type="Pfam" id="PF01555">
    <property type="entry name" value="N6_N4_Mtase"/>
    <property type="match status" value="1"/>
</dbReference>
<dbReference type="EMBL" id="WTYW01000001">
    <property type="protein sequence ID" value="MXO85986.1"/>
    <property type="molecule type" value="Genomic_DNA"/>
</dbReference>
<dbReference type="InterPro" id="IPR015840">
    <property type="entry name" value="DNA_MeTrfase_ParB"/>
</dbReference>
<dbReference type="CDD" id="cd16403">
    <property type="entry name" value="ParB_N_like_MT"/>
    <property type="match status" value="1"/>
</dbReference>
<feature type="compositionally biased region" description="Polar residues" evidence="7">
    <location>
        <begin position="20"/>
        <end position="32"/>
    </location>
</feature>
<evidence type="ECO:0000259" key="8">
    <source>
        <dbReference type="SMART" id="SM00470"/>
    </source>
</evidence>
<evidence type="ECO:0000313" key="9">
    <source>
        <dbReference type="EMBL" id="MXO85986.1"/>
    </source>
</evidence>
<keyword evidence="10" id="KW-1185">Reference proteome</keyword>
<comment type="catalytic activity">
    <reaction evidence="6">
        <text>a 2'-deoxyadenosine in DNA + S-adenosyl-L-methionine = an N(6)-methyl-2'-deoxyadenosine in DNA + S-adenosyl-L-homocysteine + H(+)</text>
        <dbReference type="Rhea" id="RHEA:15197"/>
        <dbReference type="Rhea" id="RHEA-COMP:12418"/>
        <dbReference type="Rhea" id="RHEA-COMP:12419"/>
        <dbReference type="ChEBI" id="CHEBI:15378"/>
        <dbReference type="ChEBI" id="CHEBI:57856"/>
        <dbReference type="ChEBI" id="CHEBI:59789"/>
        <dbReference type="ChEBI" id="CHEBI:90615"/>
        <dbReference type="ChEBI" id="CHEBI:90616"/>
        <dbReference type="EC" id="2.1.1.72"/>
    </reaction>
</comment>
<evidence type="ECO:0000256" key="2">
    <source>
        <dbReference type="ARBA" id="ARBA00011900"/>
    </source>
</evidence>
<proteinExistence type="inferred from homology"/>
<keyword evidence="5" id="KW-0949">S-adenosyl-L-methionine</keyword>
<evidence type="ECO:0000256" key="1">
    <source>
        <dbReference type="ARBA" id="ARBA00006594"/>
    </source>
</evidence>
<organism evidence="9 10">
    <name type="scientific">Parapontixanthobacter aurantiacus</name>
    <dbReference type="NCBI Taxonomy" id="1463599"/>
    <lineage>
        <taxon>Bacteria</taxon>
        <taxon>Pseudomonadati</taxon>
        <taxon>Pseudomonadota</taxon>
        <taxon>Alphaproteobacteria</taxon>
        <taxon>Sphingomonadales</taxon>
        <taxon>Erythrobacteraceae</taxon>
        <taxon>Parapontixanthobacter</taxon>
    </lineage>
</organism>
<dbReference type="GO" id="GO:0008170">
    <property type="term" value="F:N-methyltransferase activity"/>
    <property type="evidence" value="ECO:0007669"/>
    <property type="project" value="InterPro"/>
</dbReference>
<dbReference type="InterPro" id="IPR002052">
    <property type="entry name" value="DNA_methylase_N6_adenine_CS"/>
</dbReference>
<evidence type="ECO:0000256" key="6">
    <source>
        <dbReference type="ARBA" id="ARBA00047942"/>
    </source>
</evidence>
<dbReference type="Proteomes" id="UP000433104">
    <property type="component" value="Unassembled WGS sequence"/>
</dbReference>
<gene>
    <name evidence="9" type="ORF">GRI38_08060</name>
</gene>
<feature type="region of interest" description="Disordered" evidence="7">
    <location>
        <begin position="1"/>
        <end position="32"/>
    </location>
</feature>
<evidence type="ECO:0000256" key="4">
    <source>
        <dbReference type="ARBA" id="ARBA00022679"/>
    </source>
</evidence>
<dbReference type="InterPro" id="IPR036086">
    <property type="entry name" value="ParB/Sulfiredoxin_sf"/>
</dbReference>
<keyword evidence="3 9" id="KW-0489">Methyltransferase</keyword>
<dbReference type="PROSITE" id="PS00092">
    <property type="entry name" value="N6_MTASE"/>
    <property type="match status" value="1"/>
</dbReference>
<feature type="domain" description="ParB-like N-terminal" evidence="8">
    <location>
        <begin position="42"/>
        <end position="128"/>
    </location>
</feature>
<dbReference type="OrthoDB" id="7806498at2"/>
<comment type="caution">
    <text evidence="9">The sequence shown here is derived from an EMBL/GenBank/DDBJ whole genome shotgun (WGS) entry which is preliminary data.</text>
</comment>
<dbReference type="Pfam" id="PF02195">
    <property type="entry name" value="ParB_N"/>
    <property type="match status" value="1"/>
</dbReference>
<accession>A0A844ZFR3</accession>
<dbReference type="PRINTS" id="PR00506">
    <property type="entry name" value="D21N6MTFRASE"/>
</dbReference>